<dbReference type="Gene3D" id="3.40.50.2300">
    <property type="match status" value="1"/>
</dbReference>
<evidence type="ECO:0000256" key="3">
    <source>
        <dbReference type="ARBA" id="ARBA00023163"/>
    </source>
</evidence>
<dbReference type="PRINTS" id="PR00038">
    <property type="entry name" value="HTHLUXR"/>
</dbReference>
<evidence type="ECO:0000313" key="8">
    <source>
        <dbReference type="Proteomes" id="UP000318081"/>
    </source>
</evidence>
<dbReference type="RefSeq" id="WP_372898114.1">
    <property type="nucleotide sequence ID" value="NZ_CP036432.1"/>
</dbReference>
<dbReference type="InterPro" id="IPR036388">
    <property type="entry name" value="WH-like_DNA-bd_sf"/>
</dbReference>
<keyword evidence="8" id="KW-1185">Reference proteome</keyword>
<evidence type="ECO:0000256" key="1">
    <source>
        <dbReference type="ARBA" id="ARBA00023015"/>
    </source>
</evidence>
<evidence type="ECO:0000259" key="6">
    <source>
        <dbReference type="PROSITE" id="PS50110"/>
    </source>
</evidence>
<dbReference type="Pfam" id="PF00072">
    <property type="entry name" value="Response_reg"/>
    <property type="match status" value="1"/>
</dbReference>
<organism evidence="7 8">
    <name type="scientific">Stieleria magnilauensis</name>
    <dbReference type="NCBI Taxonomy" id="2527963"/>
    <lineage>
        <taxon>Bacteria</taxon>
        <taxon>Pseudomonadati</taxon>
        <taxon>Planctomycetota</taxon>
        <taxon>Planctomycetia</taxon>
        <taxon>Pirellulales</taxon>
        <taxon>Pirellulaceae</taxon>
        <taxon>Stieleria</taxon>
    </lineage>
</organism>
<feature type="domain" description="Response regulatory" evidence="6">
    <location>
        <begin position="5"/>
        <end position="119"/>
    </location>
</feature>
<sequence>MTDPTVVVVDDDQAALHSLAFLIESMNIKVQTFDRPQDFLQHYDPAVPGCLVLDVRMPELSGLDLQAEMSKWDYIPPIIFVSGHGDIPMSVRAIKAGAIDFLQKPIKDQILLDRINEAIQIDKHARESLPPNKDFFSRVSRLTSREREVMDLLVQGRSLKQISIEFGISFQTVSKHRARVLNKLEVGNDVELVRLCLGCDQLPD</sequence>
<dbReference type="SMART" id="SM00421">
    <property type="entry name" value="HTH_LUXR"/>
    <property type="match status" value="1"/>
</dbReference>
<keyword evidence="2" id="KW-0238">DNA-binding</keyword>
<dbReference type="PROSITE" id="PS50043">
    <property type="entry name" value="HTH_LUXR_2"/>
    <property type="match status" value="1"/>
</dbReference>
<dbReference type="Gene3D" id="1.10.10.10">
    <property type="entry name" value="Winged helix-like DNA-binding domain superfamily/Winged helix DNA-binding domain"/>
    <property type="match status" value="1"/>
</dbReference>
<feature type="domain" description="HTH luxR-type" evidence="5">
    <location>
        <begin position="135"/>
        <end position="200"/>
    </location>
</feature>
<gene>
    <name evidence="7" type="primary">tmoT_1</name>
    <name evidence="7" type="ORF">TBK1r_02250</name>
</gene>
<evidence type="ECO:0000259" key="5">
    <source>
        <dbReference type="PROSITE" id="PS50043"/>
    </source>
</evidence>
<accession>A0ABX5XK21</accession>
<keyword evidence="1" id="KW-0805">Transcription regulation</keyword>
<dbReference type="PANTHER" id="PTHR44688:SF16">
    <property type="entry name" value="DNA-BINDING TRANSCRIPTIONAL ACTIVATOR DEVR_DOSR"/>
    <property type="match status" value="1"/>
</dbReference>
<dbReference type="Pfam" id="PF00196">
    <property type="entry name" value="GerE"/>
    <property type="match status" value="1"/>
</dbReference>
<dbReference type="SUPFAM" id="SSF52172">
    <property type="entry name" value="CheY-like"/>
    <property type="match status" value="1"/>
</dbReference>
<dbReference type="InterPro" id="IPR016032">
    <property type="entry name" value="Sig_transdc_resp-reg_C-effctor"/>
</dbReference>
<proteinExistence type="predicted"/>
<evidence type="ECO:0000313" key="7">
    <source>
        <dbReference type="EMBL" id="QDV81310.1"/>
    </source>
</evidence>
<dbReference type="SMART" id="SM00448">
    <property type="entry name" value="REC"/>
    <property type="match status" value="1"/>
</dbReference>
<dbReference type="InterPro" id="IPR000792">
    <property type="entry name" value="Tscrpt_reg_LuxR_C"/>
</dbReference>
<dbReference type="InterPro" id="IPR011006">
    <property type="entry name" value="CheY-like_superfamily"/>
</dbReference>
<keyword evidence="4" id="KW-0597">Phosphoprotein</keyword>
<dbReference type="Proteomes" id="UP000318081">
    <property type="component" value="Chromosome"/>
</dbReference>
<evidence type="ECO:0000256" key="4">
    <source>
        <dbReference type="PROSITE-ProRule" id="PRU00169"/>
    </source>
</evidence>
<keyword evidence="3" id="KW-0804">Transcription</keyword>
<dbReference type="PROSITE" id="PS50110">
    <property type="entry name" value="RESPONSE_REGULATORY"/>
    <property type="match status" value="1"/>
</dbReference>
<name>A0ABX5XK21_9BACT</name>
<dbReference type="PANTHER" id="PTHR44688">
    <property type="entry name" value="DNA-BINDING TRANSCRIPTIONAL ACTIVATOR DEVR_DOSR"/>
    <property type="match status" value="1"/>
</dbReference>
<dbReference type="CDD" id="cd17537">
    <property type="entry name" value="REC_FixJ"/>
    <property type="match status" value="1"/>
</dbReference>
<dbReference type="CDD" id="cd06170">
    <property type="entry name" value="LuxR_C_like"/>
    <property type="match status" value="1"/>
</dbReference>
<reference evidence="7 8" key="1">
    <citation type="submission" date="2019-02" db="EMBL/GenBank/DDBJ databases">
        <title>Deep-cultivation of Planctomycetes and their phenomic and genomic characterization uncovers novel biology.</title>
        <authorList>
            <person name="Wiegand S."/>
            <person name="Jogler M."/>
            <person name="Boedeker C."/>
            <person name="Pinto D."/>
            <person name="Vollmers J."/>
            <person name="Rivas-Marin E."/>
            <person name="Kohn T."/>
            <person name="Peeters S.H."/>
            <person name="Heuer A."/>
            <person name="Rast P."/>
            <person name="Oberbeckmann S."/>
            <person name="Bunk B."/>
            <person name="Jeske O."/>
            <person name="Meyerdierks A."/>
            <person name="Storesund J.E."/>
            <person name="Kallscheuer N."/>
            <person name="Luecker S."/>
            <person name="Lage O.M."/>
            <person name="Pohl T."/>
            <person name="Merkel B.J."/>
            <person name="Hornburger P."/>
            <person name="Mueller R.-W."/>
            <person name="Bruemmer F."/>
            <person name="Labrenz M."/>
            <person name="Spormann A.M."/>
            <person name="Op den Camp H."/>
            <person name="Overmann J."/>
            <person name="Amann R."/>
            <person name="Jetten M.S.M."/>
            <person name="Mascher T."/>
            <person name="Medema M.H."/>
            <person name="Devos D.P."/>
            <person name="Kaster A.-K."/>
            <person name="Ovreas L."/>
            <person name="Rohde M."/>
            <person name="Galperin M.Y."/>
            <person name="Jogler C."/>
        </authorList>
    </citation>
    <scope>NUCLEOTIDE SEQUENCE [LARGE SCALE GENOMIC DNA]</scope>
    <source>
        <strain evidence="7 8">TBK1r</strain>
    </source>
</reference>
<evidence type="ECO:0000256" key="2">
    <source>
        <dbReference type="ARBA" id="ARBA00023125"/>
    </source>
</evidence>
<dbReference type="SUPFAM" id="SSF46894">
    <property type="entry name" value="C-terminal effector domain of the bipartite response regulators"/>
    <property type="match status" value="1"/>
</dbReference>
<dbReference type="EMBL" id="CP036432">
    <property type="protein sequence ID" value="QDV81310.1"/>
    <property type="molecule type" value="Genomic_DNA"/>
</dbReference>
<dbReference type="InterPro" id="IPR001789">
    <property type="entry name" value="Sig_transdc_resp-reg_receiver"/>
</dbReference>
<feature type="modified residue" description="4-aspartylphosphate" evidence="4">
    <location>
        <position position="54"/>
    </location>
</feature>
<protein>
    <submittedName>
        <fullName evidence="7">Response regulator protein TmoT</fullName>
    </submittedName>
</protein>